<feature type="non-terminal residue" evidence="3">
    <location>
        <position position="1"/>
    </location>
</feature>
<comment type="caution">
    <text evidence="3">The sequence shown here is derived from an EMBL/GenBank/DDBJ whole genome shotgun (WGS) entry which is preliminary data.</text>
</comment>
<proteinExistence type="predicted"/>
<evidence type="ECO:0000313" key="4">
    <source>
        <dbReference type="Proteomes" id="UP000654075"/>
    </source>
</evidence>
<feature type="region of interest" description="Disordered" evidence="2">
    <location>
        <begin position="126"/>
        <end position="145"/>
    </location>
</feature>
<evidence type="ECO:0000256" key="2">
    <source>
        <dbReference type="SAM" id="MobiDB-lite"/>
    </source>
</evidence>
<feature type="coiled-coil region" evidence="1">
    <location>
        <begin position="200"/>
        <end position="435"/>
    </location>
</feature>
<keyword evidence="4" id="KW-1185">Reference proteome</keyword>
<dbReference type="OMA" id="CTELKFF"/>
<dbReference type="EMBL" id="CAJNNV010007734">
    <property type="protein sequence ID" value="CAE8595284.1"/>
    <property type="molecule type" value="Genomic_DNA"/>
</dbReference>
<organism evidence="3 4">
    <name type="scientific">Polarella glacialis</name>
    <name type="common">Dinoflagellate</name>
    <dbReference type="NCBI Taxonomy" id="89957"/>
    <lineage>
        <taxon>Eukaryota</taxon>
        <taxon>Sar</taxon>
        <taxon>Alveolata</taxon>
        <taxon>Dinophyceae</taxon>
        <taxon>Suessiales</taxon>
        <taxon>Suessiaceae</taxon>
        <taxon>Polarella</taxon>
    </lineage>
</organism>
<protein>
    <submittedName>
        <fullName evidence="3">Uncharacterized protein</fullName>
    </submittedName>
</protein>
<keyword evidence="1" id="KW-0175">Coiled coil</keyword>
<dbReference type="AlphaFoldDB" id="A0A813E4Y1"/>
<sequence length="448" mass="50369">MPDHSIAAAELPGEASEEVDARLAALEARQYGASASEVPGNVRHDSQELLQSARRLALEADVDRLRRELCDARADRARLLQVEASEATAAEAAAEVSNAEAARSLREAQSEADGLKAALRRKQSELDAHLEREKGETQRQRSEAQELRAARDAALHAREEMSRKHEAVVEETAELRAAVQFQAQEASKVREAVEHLCAERSELEGRHASAQRDLEQLQKLKISEQSALAELARLRQEADDLLQERQQLQQSERRVCLDSEQRLKSMEDLQGRTCEEMESIQHEAAVVQQENRRLAAKVEASQAAFQELEQQLRTAEAAELAKAKKLKEELRQGRTERETLTVELEFQERTRRESLTVDLKSVQAKLAVSEAEIAKLEKQRDELASDVGHLRNAQAQREEAETSLRAALKEAKIVNLELEQVLAEKEEALSRARLQANGLAFQERRVDY</sequence>
<accession>A0A813E4Y1</accession>
<name>A0A813E4Y1_POLGL</name>
<dbReference type="Proteomes" id="UP000654075">
    <property type="component" value="Unassembled WGS sequence"/>
</dbReference>
<reference evidence="3" key="1">
    <citation type="submission" date="2021-02" db="EMBL/GenBank/DDBJ databases">
        <authorList>
            <person name="Dougan E. K."/>
            <person name="Rhodes N."/>
            <person name="Thang M."/>
            <person name="Chan C."/>
        </authorList>
    </citation>
    <scope>NUCLEOTIDE SEQUENCE</scope>
</reference>
<gene>
    <name evidence="3" type="ORF">PGLA1383_LOCUS13798</name>
</gene>
<evidence type="ECO:0000313" key="3">
    <source>
        <dbReference type="EMBL" id="CAE8595284.1"/>
    </source>
</evidence>
<evidence type="ECO:0000256" key="1">
    <source>
        <dbReference type="SAM" id="Coils"/>
    </source>
</evidence>